<dbReference type="PRINTS" id="PR01301">
    <property type="entry name" value="RGSPROTEIN"/>
</dbReference>
<dbReference type="SMART" id="SM00315">
    <property type="entry name" value="RGS"/>
    <property type="match status" value="2"/>
</dbReference>
<dbReference type="Pfam" id="PF00615">
    <property type="entry name" value="RGS"/>
    <property type="match status" value="2"/>
</dbReference>
<feature type="compositionally biased region" description="Low complexity" evidence="1">
    <location>
        <begin position="178"/>
        <end position="196"/>
    </location>
</feature>
<comment type="caution">
    <text evidence="3">The sequence shown here is derived from an EMBL/GenBank/DDBJ whole genome shotgun (WGS) entry which is preliminary data.</text>
</comment>
<feature type="compositionally biased region" description="Low complexity" evidence="1">
    <location>
        <begin position="92"/>
        <end position="103"/>
    </location>
</feature>
<name>A0ABD2HND2_9BILA</name>
<protein>
    <recommendedName>
        <fullName evidence="2">RGS domain-containing protein</fullName>
    </recommendedName>
</protein>
<feature type="domain" description="RGS" evidence="2">
    <location>
        <begin position="267"/>
        <end position="380"/>
    </location>
</feature>
<evidence type="ECO:0000259" key="2">
    <source>
        <dbReference type="PROSITE" id="PS50132"/>
    </source>
</evidence>
<dbReference type="PROSITE" id="PS50132">
    <property type="entry name" value="RGS"/>
    <property type="match status" value="2"/>
</dbReference>
<dbReference type="AlphaFoldDB" id="A0ABD2HND2"/>
<dbReference type="Proteomes" id="UP001620626">
    <property type="component" value="Unassembled WGS sequence"/>
</dbReference>
<feature type="compositionally biased region" description="Polar residues" evidence="1">
    <location>
        <begin position="139"/>
        <end position="151"/>
    </location>
</feature>
<dbReference type="SUPFAM" id="SSF48097">
    <property type="entry name" value="Regulator of G-protein signaling, RGS"/>
    <property type="match status" value="2"/>
</dbReference>
<evidence type="ECO:0000313" key="3">
    <source>
        <dbReference type="EMBL" id="KAL3068494.1"/>
    </source>
</evidence>
<feature type="compositionally biased region" description="Basic and acidic residues" evidence="1">
    <location>
        <begin position="35"/>
        <end position="46"/>
    </location>
</feature>
<keyword evidence="4" id="KW-1185">Reference proteome</keyword>
<dbReference type="InterPro" id="IPR016137">
    <property type="entry name" value="RGS"/>
</dbReference>
<dbReference type="PANTHER" id="PTHR10845">
    <property type="entry name" value="REGULATOR OF G PROTEIN SIGNALING"/>
    <property type="match status" value="1"/>
</dbReference>
<dbReference type="Gene3D" id="1.10.167.10">
    <property type="entry name" value="Regulator of G-protein Signalling 4, domain 2"/>
    <property type="match status" value="2"/>
</dbReference>
<feature type="domain" description="RGS" evidence="2">
    <location>
        <begin position="395"/>
        <end position="514"/>
    </location>
</feature>
<evidence type="ECO:0000313" key="4">
    <source>
        <dbReference type="Proteomes" id="UP001620626"/>
    </source>
</evidence>
<organism evidence="3 4">
    <name type="scientific">Heterodera trifolii</name>
    <dbReference type="NCBI Taxonomy" id="157864"/>
    <lineage>
        <taxon>Eukaryota</taxon>
        <taxon>Metazoa</taxon>
        <taxon>Ecdysozoa</taxon>
        <taxon>Nematoda</taxon>
        <taxon>Chromadorea</taxon>
        <taxon>Rhabditida</taxon>
        <taxon>Tylenchina</taxon>
        <taxon>Tylenchomorpha</taxon>
        <taxon>Tylenchoidea</taxon>
        <taxon>Heteroderidae</taxon>
        <taxon>Heteroderinae</taxon>
        <taxon>Heterodera</taxon>
    </lineage>
</organism>
<evidence type="ECO:0000256" key="1">
    <source>
        <dbReference type="SAM" id="MobiDB-lite"/>
    </source>
</evidence>
<dbReference type="EMBL" id="JBICBT010001408">
    <property type="protein sequence ID" value="KAL3068494.1"/>
    <property type="molecule type" value="Genomic_DNA"/>
</dbReference>
<feature type="region of interest" description="Disordered" evidence="1">
    <location>
        <begin position="1"/>
        <end position="258"/>
    </location>
</feature>
<feature type="compositionally biased region" description="Basic and acidic residues" evidence="1">
    <location>
        <begin position="56"/>
        <end position="71"/>
    </location>
</feature>
<reference evidence="3 4" key="1">
    <citation type="submission" date="2024-10" db="EMBL/GenBank/DDBJ databases">
        <authorList>
            <person name="Kim D."/>
        </authorList>
    </citation>
    <scope>NUCLEOTIDE SEQUENCE [LARGE SCALE GENOMIC DNA]</scope>
    <source>
        <strain evidence="3">BH-2024</strain>
    </source>
</reference>
<feature type="compositionally biased region" description="Basic and acidic residues" evidence="1">
    <location>
        <begin position="161"/>
        <end position="177"/>
    </location>
</feature>
<dbReference type="InterPro" id="IPR044926">
    <property type="entry name" value="RGS_subdomain_2"/>
</dbReference>
<dbReference type="CDD" id="cd07440">
    <property type="entry name" value="RGS"/>
    <property type="match status" value="1"/>
</dbReference>
<sequence>MWRTYAGTFTPKRKGSAVAHPSRATETNERPASAEQKHWANEERHGSSSISASIEELLKREEQQQKQRESGKANGNAAEEAEAEKEVPLPSPSAAHSSHRSSPNFAFFDPTAPSISGPVHSAQRRTSPPALFVARKHSQNQQANGSNSGTNHLAVPSSALKSERKESAASADDECRLRTPPLGLLQQQQRSRSMPPVMDANGSAEMGATEATTKQNANSSNNGEGNANANIFERPTEGNGKSAGPSPTMPTTDGIEYPRAASWSSSTVAEIMRDSIGRQVFRCFLHEALAEENLLFVEEVEKLKKEKQPERIRNGVQKLLEKYGAYINLSSVAMSKLREATKEEMPDSKCLEMAHKEIYKLLENDQFPRFRRSPLYLGFLEALLPRSYAERWTTSFDALLGNQVGRHHFRQFLFNVHAEENLRFWESVIEFRQLKNKSTAMQNMGKTIQQQFLREGAHNEVFLPFGLRQRVEKRIREKDVDETLFDEAVKHVEQILKNDPYVRFLQSKEYNDLLAKLH</sequence>
<dbReference type="PANTHER" id="PTHR10845:SF235">
    <property type="entry name" value="REGULATOR OF G-PROTEIN SIGNALING RGS-3"/>
    <property type="match status" value="1"/>
</dbReference>
<accession>A0ABD2HND2</accession>
<dbReference type="InterPro" id="IPR036305">
    <property type="entry name" value="RGS_sf"/>
</dbReference>
<proteinExistence type="predicted"/>
<feature type="compositionally biased region" description="Low complexity" evidence="1">
    <location>
        <begin position="216"/>
        <end position="230"/>
    </location>
</feature>
<gene>
    <name evidence="3" type="ORF">niasHT_030785</name>
</gene>